<dbReference type="SUPFAM" id="SSF48371">
    <property type="entry name" value="ARM repeat"/>
    <property type="match status" value="1"/>
</dbReference>
<dbReference type="InterPro" id="IPR032436">
    <property type="entry name" value="URB1_C"/>
</dbReference>
<dbReference type="InterPro" id="IPR016024">
    <property type="entry name" value="ARM-type_fold"/>
</dbReference>
<evidence type="ECO:0000259" key="2">
    <source>
        <dbReference type="Pfam" id="PF16201"/>
    </source>
</evidence>
<dbReference type="STRING" id="269621.A0A238F090"/>
<gene>
    <name evidence="3" type="ORF">BQ2448_5153</name>
</gene>
<dbReference type="Pfam" id="PF11707">
    <property type="entry name" value="Npa1"/>
    <property type="match status" value="1"/>
</dbReference>
<dbReference type="GO" id="GO:0000466">
    <property type="term" value="P:maturation of 5.8S rRNA from tricistronic rRNA transcript (SSU-rRNA, 5.8S rRNA, LSU-rRNA)"/>
    <property type="evidence" value="ECO:0007669"/>
    <property type="project" value="TreeGrafter"/>
</dbReference>
<dbReference type="Pfam" id="PF16201">
    <property type="entry name" value="NopRA1"/>
    <property type="match status" value="1"/>
</dbReference>
<dbReference type="InterPro" id="IPR039844">
    <property type="entry name" value="URB1"/>
</dbReference>
<evidence type="ECO:0000313" key="3">
    <source>
        <dbReference type="EMBL" id="SCV67542.1"/>
    </source>
</evidence>
<protein>
    <submittedName>
        <fullName evidence="3">BQ2448_5153 protein</fullName>
    </submittedName>
</protein>
<dbReference type="EMBL" id="FMSP01000002">
    <property type="protein sequence ID" value="SCV67542.1"/>
    <property type="molecule type" value="Genomic_DNA"/>
</dbReference>
<name>A0A238F090_9BASI</name>
<proteinExistence type="predicted"/>
<reference evidence="4" key="1">
    <citation type="submission" date="2016-09" db="EMBL/GenBank/DDBJ databases">
        <authorList>
            <person name="Jeantristanb JTB J.-T."/>
            <person name="Ricardo R."/>
        </authorList>
    </citation>
    <scope>NUCLEOTIDE SEQUENCE [LARGE SCALE GENOMIC DNA]</scope>
</reference>
<accession>A0A238F090</accession>
<dbReference type="GO" id="GO:0005730">
    <property type="term" value="C:nucleolus"/>
    <property type="evidence" value="ECO:0007669"/>
    <property type="project" value="TreeGrafter"/>
</dbReference>
<feature type="domain" description="URB1 N-terminal" evidence="1">
    <location>
        <begin position="118"/>
        <end position="395"/>
    </location>
</feature>
<sequence>MAGPRPTELASTSTVAFATSDDIARALATKDATSLITVGLWTDLPQLGLVLAALASIERSAHVLVTAATPPAPGQHPLHDFINKYPTIDPIFSSWDLAHRVSLRSCPAPSLVRLASLNAQRGEPEFMRRLITQYSAQLQRTLNPGRNDITVAALKLLNLVVAFGSGRFARRTFEALSWTSKITCRLFKTRLQDKARDPLCRPDIRTLLVMLVLSFLSTHDPRLISQVLETRGLVSGMIKGLSDDPPPIVHHVLIALYRDVIVSRSVGLEIRRALLNEVNLNEIIKLYATAERNDERMEGLNGSSTPGGPRLDITVHTFLSAVVGWLGDQIDEAPGRSAGAQRTLGTLLIALRVTEDARQRDLALRVLRRAPNLVASYWAKFPASLDPRLSSRWISTITWAMQITSLPLPGGLSAESTLQTSYALVDSICPSALNRLWFTKAMQQNDPMVAYLSATLLLAVLQKAAHVLMHLAEIARQREEMESIGKWVSLARGIRLRLQTIVPDPQIIMALSTATPAPAASATLTARKKIKLRSGSGATPIASAESLPVETVAPTLLDQRRHLRNHIALRLLWMYHRVTPLLITTLRYDFGKLLHGPWYISGSPGIQTVTSGYALRVASLHTTSVGWVRPSEVFKSMLSPLLQRLRMTSADGNRVLLSMILTRVLRTPLLFGENLDEAGDWLEAVMQTTRDGVPADADAALAYFEDCVQKALAWSHTSGTTGPEPRTMTSPLLRVVQANLRQELEQSELSPAEAILRFVRIFFFSKLGSIESVQALEQLFAGFTASLMGLELVAAETTLRVFRECLLVVQGKVVGTRASRIDQSVAHEPSFDVTSLSPLTFDMFQQGFETVASRFPVSFFLLHLSPSLAQNAATLTFTLNTVRNARAWVAAIRVLLLRIAGSGSGLFAWMVVSIYEDCPNHVQRNRIQNLVSGSDIIIKALARSEEPGHLSAMLRLVPALFSPNNFYGQRTAMPYCQLIIGDAIAKSSARKLLLTSAPLVPFFEQSSLFLLTASLLSHIHNDVSSMDQWSRATVDAALHRCSSFSSTSVVRELWVRHFATLCSLAHLSPSAEGSQAVLLRGATFFSSYDRNEFTRLAPGTGFDTVESLLGRHGVDWTTNLLASVGTNRSCMVVLVQLVSRSSPARALFESFVASQARLDLLYAAPLRSVVYGPTAGVSIDKALSKVIVNWTQQLVSANDSTLTTIDDAASVIGRYAIQNNDLARSIVSILEGALPRSTDRVFDHRPVRFLSQLAHHMPAVQSILEEWINLSFNGIIRYIMENEEDDDHIRALVSELVRTINSHRTIAFKHHLFDPLITAVINRRLDQSDYNLLAATLCDLSYWKDQDVARHLNALLATPVFRSQSQDHAKAWCIQLIAALARASWAAAASCRLVDQLMPIYGGSTSAQDVVILQIFRRIELERAGSINSASKVWSPDPGDRTPDENRCAALHRIDQHLMRETWLRACASTMPRFIGAANSLAYDPAFLLPFVSHTIAEDDLTAADWGILLESGALGVPIAALASPSPGIRQLASSTLHTALSRSQACLFPEKDELALVLHMVRQCIYSVKGDAIPAVISLFLCCCVFALGSPTSTLYPAFMRFLLQRSKIDQRDVPMFYATLFASTELPEDDRKWLVQFLGHGLMRTQASLAAPGCDWRILRRRQSFELFVSLFESTQHDRSVREYILQFLLCAAKIPKVARELVARSALLVWITSVPLVDEVEQYLALHILGNIAQAFASRNNVDE</sequence>
<organism evidence="3 4">
    <name type="scientific">Microbotryum intermedium</name>
    <dbReference type="NCBI Taxonomy" id="269621"/>
    <lineage>
        <taxon>Eukaryota</taxon>
        <taxon>Fungi</taxon>
        <taxon>Dikarya</taxon>
        <taxon>Basidiomycota</taxon>
        <taxon>Pucciniomycotina</taxon>
        <taxon>Microbotryomycetes</taxon>
        <taxon>Microbotryales</taxon>
        <taxon>Microbotryaceae</taxon>
        <taxon>Microbotryum</taxon>
    </lineage>
</organism>
<dbReference type="PANTHER" id="PTHR13500">
    <property type="entry name" value="NUCLEOLAR PRERIBOSOMAL-ASSOCIATED PROTEIN 1"/>
    <property type="match status" value="1"/>
</dbReference>
<dbReference type="OrthoDB" id="72892at2759"/>
<dbReference type="InterPro" id="IPR021714">
    <property type="entry name" value="URB1_N"/>
</dbReference>
<dbReference type="GO" id="GO:0000463">
    <property type="term" value="P:maturation of LSU-rRNA from tricistronic rRNA transcript (SSU-rRNA, 5.8S rRNA, LSU-rRNA)"/>
    <property type="evidence" value="ECO:0007669"/>
    <property type="project" value="TreeGrafter"/>
</dbReference>
<keyword evidence="4" id="KW-1185">Reference proteome</keyword>
<dbReference type="PANTHER" id="PTHR13500:SF0">
    <property type="entry name" value="NUCLEOLAR PRE-RIBOSOMAL-ASSOCIATED PROTEIN 1"/>
    <property type="match status" value="1"/>
</dbReference>
<evidence type="ECO:0000313" key="4">
    <source>
        <dbReference type="Proteomes" id="UP000198372"/>
    </source>
</evidence>
<dbReference type="Proteomes" id="UP000198372">
    <property type="component" value="Unassembled WGS sequence"/>
</dbReference>
<evidence type="ECO:0000259" key="1">
    <source>
        <dbReference type="Pfam" id="PF11707"/>
    </source>
</evidence>
<feature type="domain" description="URB1 C-terminal" evidence="2">
    <location>
        <begin position="1515"/>
        <end position="1713"/>
    </location>
</feature>